<protein>
    <submittedName>
        <fullName evidence="4">Filamentous hemagglutinin N-terminal domain-containing protein</fullName>
    </submittedName>
</protein>
<dbReference type="GO" id="GO:0003824">
    <property type="term" value="F:catalytic activity"/>
    <property type="evidence" value="ECO:0007669"/>
    <property type="project" value="UniProtKB-ARBA"/>
</dbReference>
<dbReference type="InterPro" id="IPR011050">
    <property type="entry name" value="Pectin_lyase_fold/virulence"/>
</dbReference>
<feature type="coiled-coil region" evidence="1">
    <location>
        <begin position="2409"/>
        <end position="2443"/>
    </location>
</feature>
<dbReference type="NCBIfam" id="TIGR01731">
    <property type="entry name" value="fil_hemag_20aa"/>
    <property type="match status" value="8"/>
</dbReference>
<keyword evidence="1" id="KW-0175">Coiled coil</keyword>
<dbReference type="InterPro" id="IPR008638">
    <property type="entry name" value="FhaB/CdiA-like_TPS"/>
</dbReference>
<dbReference type="SMART" id="SM00912">
    <property type="entry name" value="Haemagg_act"/>
    <property type="match status" value="2"/>
</dbReference>
<evidence type="ECO:0000259" key="3">
    <source>
        <dbReference type="SMART" id="SM00912"/>
    </source>
</evidence>
<dbReference type="EMBL" id="WNBW01000001">
    <property type="protein sequence ID" value="MTU02821.1"/>
    <property type="molecule type" value="Genomic_DNA"/>
</dbReference>
<dbReference type="Proteomes" id="UP000484547">
    <property type="component" value="Unassembled WGS sequence"/>
</dbReference>
<dbReference type="RefSeq" id="WP_155163398.1">
    <property type="nucleotide sequence ID" value="NZ_WNBG01000001.1"/>
</dbReference>
<dbReference type="NCBIfam" id="TIGR01901">
    <property type="entry name" value="adhes_NPXG"/>
    <property type="match status" value="2"/>
</dbReference>
<evidence type="ECO:0000313" key="5">
    <source>
        <dbReference type="EMBL" id="MTU02821.1"/>
    </source>
</evidence>
<keyword evidence="6" id="KW-1185">Reference proteome</keyword>
<evidence type="ECO:0000256" key="2">
    <source>
        <dbReference type="SAM" id="SignalP"/>
    </source>
</evidence>
<dbReference type="EMBL" id="WNBM01000001">
    <property type="protein sequence ID" value="MTT74690.1"/>
    <property type="molecule type" value="Genomic_DNA"/>
</dbReference>
<dbReference type="Proteomes" id="UP000443070">
    <property type="component" value="Unassembled WGS sequence"/>
</dbReference>
<evidence type="ECO:0000313" key="6">
    <source>
        <dbReference type="Proteomes" id="UP000443070"/>
    </source>
</evidence>
<dbReference type="OrthoDB" id="1672057at2"/>
<dbReference type="InterPro" id="IPR010069">
    <property type="entry name" value="CdiA_FHA1_rpt"/>
</dbReference>
<name>A0A7X2XDH0_9FIRM</name>
<evidence type="ECO:0000313" key="4">
    <source>
        <dbReference type="EMBL" id="MTT74690.1"/>
    </source>
</evidence>
<feature type="signal peptide" evidence="2">
    <location>
        <begin position="1"/>
        <end position="34"/>
    </location>
</feature>
<feature type="domain" description="Filamentous haemagglutinin FhaB/tRNA nuclease CdiA-like TPS" evidence="3">
    <location>
        <begin position="696"/>
        <end position="816"/>
    </location>
</feature>
<feature type="chain" id="PRO_5031072201" evidence="2">
    <location>
        <begin position="35"/>
        <end position="2774"/>
    </location>
</feature>
<dbReference type="InterPro" id="IPR012334">
    <property type="entry name" value="Pectin_lyas_fold"/>
</dbReference>
<sequence>MSNYRRKELAKKITASLLLLSFSSQPYFSTVVFANNTTTVSAPAAGQQVNSQNIGGTVVVNINNPQGPGGLSHNKFSDLQVGKEGIVFNNSQNAINTQLAGSISGNSNLTNGPAGIILNEVTGSHPSALNGMLEIAGQNASLIIANPNGINAAGVGFINTNRAVLTTGVPTIDAAGNLEGFTVNNASKITFADRIETDTAGAETGFINGSSTTPRIDLISRAVKINGTLQAEELNVVTGANKVAYSDLQAEQMSAATAKPALALDVSALGGMYAGRITMVGTENGVGVKNAGVMEAVGEAGSILLNVNGRITFAQSVETENGESSVLSRVTAQKNIELQSSDTIEFADDVTAGVDFTANAKNIIADKQLTAGIYRPTSATDDGAEPEPVVNAAAKMTLTAADTITNAGAVSSEGSLTTTAGLFTNSGSVSAASITVSGKDVINQGSIDQSGTGVTTVALSGTLSNTAAGSGQNSILRTSGDLKLTAQGIVNAGNSIILSSQAAEVTAADISNENSTISAQNGNLTITADNLKNDGGFLKARQAFSLRSKQNSLSGTIDAGTDLDITNTDNGSLTLAKNAVLRAGGDISVIAGVIDNAGVLLAQNDIIFTAGSAANQTTGRISAQKNVDLPDNFTNEGTLTGGNIADVPPEQPDEIPDFVEPDAGVSSDKAVSSDFVKIEADKNAATEYKPIVEKTNSGIDIVQIASANSDGVSRNLYTWFDVNQSGLILNNATEYVNTQLGGYVDYNYRLGLRPAKIILNEVTSANPSSINGFIEVAGHRAGVVIANANGIVVDNGGFINTSHAVFTTGKPVMNGGLDAYQVNGGSVIITGKGLDAKTTDRLDIVSADAAVTAGVWGGDEINVVTGHNSVDAQNLQTQKLNNSTAGMDNTIDIASVGGMYAGKITLVANDTDAGIKNFGNINASGSGITLASDGKLAQHGRLAAQKGSVSITAGGDIYNSQQILAGTDLQLQTKGDLLSTGTIGSETGIINLTAARDFTQTGSVRLEKGALNINVGSDLYQYGNISVQQGGTLLAVQGNSGQYGTISSEGDFTFDTKGTLRQHGQIAVTDGNADFTAGSAFRQYGDIILANGSGTVSAGGDALQAGKLVAQKGSIAVTAANDLKNTGTISAAAKLDINTVKDITQIQGVMIGGNGTVVNANNLTNNGGVIFSGADIKLDVKNKLQNLNSASIYAQGDVTIGSGTGKTAELLNQSSTIRGDKNVHIAAESLTNEKREFVTGWDVTETDHDIPLPGFSLYGNYYNARRYFHRVVQDGTIYLDSPAAYILSGADMTIDADTVDNEYSFITAGHDLDLAADSLTNIGYKNIKRTTETGTDVKYWKYKKHRKWHRHCHYVYGEDRSPYYLHTRELIDGGADSVISAGGNNTTTVGTTTVNRTIDAQYEDLTVTYTPTAQNPAGIEPSVSVPQISDLTSKNPLLKPADSTADYLIEMDPRFTNYKNFLSSDYLFERISRDPQKVMKRLGDGFTEQQLIRDQILNLTGKQYLAGFNSDEEQFKELMNNAAIAADKFNLTVGVALTAEQMANLTTDIVWMVEQEVNGQNVLVPVVYLASVRKGELKPDGALLAGGNIHLVTGDTLTNTGSIVASDRSDITAGSINNLGGTVKAGKELALTGKQDIINAGGTISGTNISLEAGNNIVNETTTSDVQYRELHQVTVDQVGSITASGDLNLKAGQNVELQGSVTAADGNTSITAGNKIDISSIATGDRVAVVGTDRDKRINVNNNSALVGGKNVQLQAGGDLTLTGSHVTATDSITAAAGGSIELNAVKDRKMEDAEIGHRGGFYYNRVMTDDETVQGSSMSAGGDISLQSGRDINIISSNIASEQGKITGGAAGSVNLNTMTEHHESIFEEHKKKIGFLSSKTTDIYDAKAADYNVGSNISGDSVDLTSGKDTNITASNVVADNDVNITAGGNVNIIAAEDTSSSTYKKQVKKSGLLSGGGLGFTIGSEKRKDQYDNQNVEQAGSTVGSISGSVNVEAGKDVSISASDVLAGKDINLTGQNVTIESADNTYNAQEKHEYKKSGLTVAIGGQALDKVNEAIGHIERAGQVEDDRLAALHAYKAYDTVKDNIGMIKDAVNDPAGNLSLNVSVGTQKSESHIESSTVLAQGSSVKAVGDVNITATEKDINIKGSNVEGENISLKAKEDINITASDNTNKTEQNSKSSSASVGVGISLITGEVGSVNIGGSKGKGQVNTNGTAYNESTVIANKDLTFTSGEDTNIKGGMLSGEKVIGNVGGDLNIESKQDSNSYEENNSSSSIGIGIDITGKGTPNKTGIFGGVSKGNMDSSYDSVTDQSGIYAGKEGFDITVGDNTDLKGGIIDSKAEADKNKISTGTLTFEDIHNKAEYEADNKGFGIDTSKDAKKENAGITPNLGMSVADKSESDTKATIAEGEIEIRDKENQKQDITELNRDTKNSLNKLEEIFDRNTVAEKQEFASLFQEVAHSAIGDLTGKISAEEKAFLNVFVDGMISSWSNGDFLAGASGTALVESMQSTLNNIKDPALRQIAAGLLGAAISQALTGKGQAGASSAISTEKYNELKHQQVENKMDLVDKIISDNSLTKKEKEAKIKIVEEVSKTIEQSQQDVLEEHGYKHWSEVPSNQIDSLMQESDKLVQQQNGFNYLKSIGVNATTTIADLPLDMAGKAKILNLGIWTSGSVLINLNKDAKEYSGVDFIIASGIDVAAPIMSSIAGSIVGAGEAVIENDKNPIKTISKIVVGGITFGVASDFVADWMKKEYANTDIEKIYSKIKMGYK</sequence>
<proteinExistence type="predicted"/>
<accession>A0A7X2XDH0</accession>
<evidence type="ECO:0000313" key="7">
    <source>
        <dbReference type="Proteomes" id="UP000484547"/>
    </source>
</evidence>
<comment type="caution">
    <text evidence="4">The sequence shown here is derived from an EMBL/GenBank/DDBJ whole genome shotgun (WGS) entry which is preliminary data.</text>
</comment>
<feature type="domain" description="Filamentous haemagglutinin FhaB/tRNA nuclease CdiA-like TPS" evidence="3">
    <location>
        <begin position="54"/>
        <end position="175"/>
    </location>
</feature>
<dbReference type="Gene3D" id="2.160.20.10">
    <property type="entry name" value="Single-stranded right-handed beta-helix, Pectin lyase-like"/>
    <property type="match status" value="3"/>
</dbReference>
<reference evidence="6 7" key="1">
    <citation type="journal article" date="2019" name="Nat. Med.">
        <title>A library of human gut bacterial isolates paired with longitudinal multiomics data enables mechanistic microbiome research.</title>
        <authorList>
            <person name="Poyet M."/>
            <person name="Groussin M."/>
            <person name="Gibbons S.M."/>
            <person name="Avila-Pacheco J."/>
            <person name="Jiang X."/>
            <person name="Kearney S.M."/>
            <person name="Perrotta A.R."/>
            <person name="Berdy B."/>
            <person name="Zhao S."/>
            <person name="Lieberman T.D."/>
            <person name="Swanson P.K."/>
            <person name="Smith M."/>
            <person name="Roesemann S."/>
            <person name="Alexander J.E."/>
            <person name="Rich S.A."/>
            <person name="Livny J."/>
            <person name="Vlamakis H."/>
            <person name="Clish C."/>
            <person name="Bullock K."/>
            <person name="Deik A."/>
            <person name="Scott J."/>
            <person name="Pierce K.A."/>
            <person name="Xavier R.J."/>
            <person name="Alm E.J."/>
        </authorList>
    </citation>
    <scope>NUCLEOTIDE SEQUENCE [LARGE SCALE GENOMIC DNA]</scope>
    <source>
        <strain evidence="4 7">BIOML-A13</strain>
        <strain evidence="5 6">BIOML-A3</strain>
    </source>
</reference>
<dbReference type="Pfam" id="PF13332">
    <property type="entry name" value="Fil_haemagg_2"/>
    <property type="match status" value="3"/>
</dbReference>
<dbReference type="InterPro" id="IPR025157">
    <property type="entry name" value="Hemagglutinin_rpt"/>
</dbReference>
<dbReference type="Pfam" id="PF05860">
    <property type="entry name" value="TPS"/>
    <property type="match status" value="2"/>
</dbReference>
<keyword evidence="2" id="KW-0732">Signal</keyword>
<evidence type="ECO:0000256" key="1">
    <source>
        <dbReference type="SAM" id="Coils"/>
    </source>
</evidence>
<gene>
    <name evidence="4" type="ORF">GMD11_00205</name>
    <name evidence="5" type="ORF">GMD18_00200</name>
</gene>
<dbReference type="SUPFAM" id="SSF51126">
    <property type="entry name" value="Pectin lyase-like"/>
    <property type="match status" value="2"/>
</dbReference>
<organism evidence="4 7">
    <name type="scientific">Phascolarctobacterium faecium</name>
    <dbReference type="NCBI Taxonomy" id="33025"/>
    <lineage>
        <taxon>Bacteria</taxon>
        <taxon>Bacillati</taxon>
        <taxon>Bacillota</taxon>
        <taxon>Negativicutes</taxon>
        <taxon>Acidaminococcales</taxon>
        <taxon>Acidaminococcaceae</taxon>
        <taxon>Phascolarctobacterium</taxon>
    </lineage>
</organism>